<accession>A0A2G2XJB7</accession>
<evidence type="ECO:0000313" key="1">
    <source>
        <dbReference type="EMBL" id="PHT57547.1"/>
    </source>
</evidence>
<dbReference type="AlphaFoldDB" id="A0A2G2XJB7"/>
<protein>
    <submittedName>
        <fullName evidence="1">Uncharacterized protein</fullName>
    </submittedName>
</protein>
<sequence>MYMFASSFDRHPYLNEDIFISCGIFKLSVVSRSGYLNRLKIKATASNVAPLYCAAHFLEMNDDLHQGKLISKAEAFLNYIILSSWKDTFRILKSCESVSLWSKDLHIVKLCWEAISWKACSDTGVSSIEDNDVLVNVTADDTSKLVKLNGN</sequence>
<dbReference type="STRING" id="4072.A0A2G2XJB7"/>
<comment type="caution">
    <text evidence="1">The sequence shown here is derived from an EMBL/GenBank/DDBJ whole genome shotgun (WGS) entry which is preliminary data.</text>
</comment>
<organism evidence="1 2">
    <name type="scientific">Capsicum annuum</name>
    <name type="common">Capsicum pepper</name>
    <dbReference type="NCBI Taxonomy" id="4072"/>
    <lineage>
        <taxon>Eukaryota</taxon>
        <taxon>Viridiplantae</taxon>
        <taxon>Streptophyta</taxon>
        <taxon>Embryophyta</taxon>
        <taxon>Tracheophyta</taxon>
        <taxon>Spermatophyta</taxon>
        <taxon>Magnoliopsida</taxon>
        <taxon>eudicotyledons</taxon>
        <taxon>Gunneridae</taxon>
        <taxon>Pentapetalae</taxon>
        <taxon>asterids</taxon>
        <taxon>lamiids</taxon>
        <taxon>Solanales</taxon>
        <taxon>Solanaceae</taxon>
        <taxon>Solanoideae</taxon>
        <taxon>Capsiceae</taxon>
        <taxon>Capsicum</taxon>
    </lineage>
</organism>
<dbReference type="Gramene" id="PHT57547">
    <property type="protein sequence ID" value="PHT57547"/>
    <property type="gene ID" value="T459_35483"/>
</dbReference>
<evidence type="ECO:0000313" key="2">
    <source>
        <dbReference type="Proteomes" id="UP000222542"/>
    </source>
</evidence>
<proteinExistence type="predicted"/>
<dbReference type="EMBL" id="AYRZ02002062">
    <property type="protein sequence ID" value="PHT57547.1"/>
    <property type="molecule type" value="Genomic_DNA"/>
</dbReference>
<reference evidence="1 2" key="2">
    <citation type="journal article" date="2017" name="Genome Biol.">
        <title>New reference genome sequences of hot pepper reveal the massive evolution of plant disease-resistance genes by retroduplication.</title>
        <authorList>
            <person name="Kim S."/>
            <person name="Park J."/>
            <person name="Yeom S.I."/>
            <person name="Kim Y.M."/>
            <person name="Seo E."/>
            <person name="Kim K.T."/>
            <person name="Kim M.S."/>
            <person name="Lee J.M."/>
            <person name="Cheong K."/>
            <person name="Shin H.S."/>
            <person name="Kim S.B."/>
            <person name="Han K."/>
            <person name="Lee J."/>
            <person name="Park M."/>
            <person name="Lee H.A."/>
            <person name="Lee H.Y."/>
            <person name="Lee Y."/>
            <person name="Oh S."/>
            <person name="Lee J.H."/>
            <person name="Choi E."/>
            <person name="Choi E."/>
            <person name="Lee S.E."/>
            <person name="Jeon J."/>
            <person name="Kim H."/>
            <person name="Choi G."/>
            <person name="Song H."/>
            <person name="Lee J."/>
            <person name="Lee S.C."/>
            <person name="Kwon J.K."/>
            <person name="Lee H.Y."/>
            <person name="Koo N."/>
            <person name="Hong Y."/>
            <person name="Kim R.W."/>
            <person name="Kang W.H."/>
            <person name="Huh J.H."/>
            <person name="Kang B.C."/>
            <person name="Yang T.J."/>
            <person name="Lee Y.H."/>
            <person name="Bennetzen J.L."/>
            <person name="Choi D."/>
        </authorList>
    </citation>
    <scope>NUCLEOTIDE SEQUENCE [LARGE SCALE GENOMIC DNA]</scope>
    <source>
        <strain evidence="2">cv. CM334</strain>
    </source>
</reference>
<dbReference type="Proteomes" id="UP000222542">
    <property type="component" value="Unassembled WGS sequence"/>
</dbReference>
<reference evidence="1 2" key="1">
    <citation type="journal article" date="2014" name="Nat. Genet.">
        <title>Genome sequence of the hot pepper provides insights into the evolution of pungency in Capsicum species.</title>
        <authorList>
            <person name="Kim S."/>
            <person name="Park M."/>
            <person name="Yeom S.I."/>
            <person name="Kim Y.M."/>
            <person name="Lee J.M."/>
            <person name="Lee H.A."/>
            <person name="Seo E."/>
            <person name="Choi J."/>
            <person name="Cheong K."/>
            <person name="Kim K.T."/>
            <person name="Jung K."/>
            <person name="Lee G.W."/>
            <person name="Oh S.K."/>
            <person name="Bae C."/>
            <person name="Kim S.B."/>
            <person name="Lee H.Y."/>
            <person name="Kim S.Y."/>
            <person name="Kim M.S."/>
            <person name="Kang B.C."/>
            <person name="Jo Y.D."/>
            <person name="Yang H.B."/>
            <person name="Jeong H.J."/>
            <person name="Kang W.H."/>
            <person name="Kwon J.K."/>
            <person name="Shin C."/>
            <person name="Lim J.Y."/>
            <person name="Park J.H."/>
            <person name="Huh J.H."/>
            <person name="Kim J.S."/>
            <person name="Kim B.D."/>
            <person name="Cohen O."/>
            <person name="Paran I."/>
            <person name="Suh M.C."/>
            <person name="Lee S.B."/>
            <person name="Kim Y.K."/>
            <person name="Shin Y."/>
            <person name="Noh S.J."/>
            <person name="Park J."/>
            <person name="Seo Y.S."/>
            <person name="Kwon S.Y."/>
            <person name="Kim H.A."/>
            <person name="Park J.M."/>
            <person name="Kim H.J."/>
            <person name="Choi S.B."/>
            <person name="Bosland P.W."/>
            <person name="Reeves G."/>
            <person name="Jo S.H."/>
            <person name="Lee B.W."/>
            <person name="Cho H.T."/>
            <person name="Choi H.S."/>
            <person name="Lee M.S."/>
            <person name="Yu Y."/>
            <person name="Do Choi Y."/>
            <person name="Park B.S."/>
            <person name="van Deynze A."/>
            <person name="Ashrafi H."/>
            <person name="Hill T."/>
            <person name="Kim W.T."/>
            <person name="Pai H.S."/>
            <person name="Ahn H.K."/>
            <person name="Yeam I."/>
            <person name="Giovannoni J.J."/>
            <person name="Rose J.K."/>
            <person name="Sorensen I."/>
            <person name="Lee S.J."/>
            <person name="Kim R.W."/>
            <person name="Choi I.Y."/>
            <person name="Choi B.S."/>
            <person name="Lim J.S."/>
            <person name="Lee Y.H."/>
            <person name="Choi D."/>
        </authorList>
    </citation>
    <scope>NUCLEOTIDE SEQUENCE [LARGE SCALE GENOMIC DNA]</scope>
    <source>
        <strain evidence="2">cv. CM334</strain>
    </source>
</reference>
<dbReference type="InterPro" id="IPR043454">
    <property type="entry name" value="NPH3/RPT2-like"/>
</dbReference>
<dbReference type="PANTHER" id="PTHR32370">
    <property type="entry name" value="OS12G0117600 PROTEIN"/>
    <property type="match status" value="1"/>
</dbReference>
<gene>
    <name evidence="1" type="ORF">T459_35483</name>
</gene>
<name>A0A2G2XJB7_CAPAN</name>
<keyword evidence="2" id="KW-1185">Reference proteome</keyword>